<organism evidence="1 2">
    <name type="scientific">Lysobacter panacisoli</name>
    <dbReference type="NCBI Taxonomy" id="1255263"/>
    <lineage>
        <taxon>Bacteria</taxon>
        <taxon>Pseudomonadati</taxon>
        <taxon>Pseudomonadota</taxon>
        <taxon>Gammaproteobacteria</taxon>
        <taxon>Lysobacterales</taxon>
        <taxon>Lysobacteraceae</taxon>
        <taxon>Lysobacter</taxon>
    </lineage>
</organism>
<dbReference type="Proteomes" id="UP001501083">
    <property type="component" value="Unassembled WGS sequence"/>
</dbReference>
<keyword evidence="2" id="KW-1185">Reference proteome</keyword>
<reference evidence="2" key="1">
    <citation type="journal article" date="2019" name="Int. J. Syst. Evol. Microbiol.">
        <title>The Global Catalogue of Microorganisms (GCM) 10K type strain sequencing project: providing services to taxonomists for standard genome sequencing and annotation.</title>
        <authorList>
            <consortium name="The Broad Institute Genomics Platform"/>
            <consortium name="The Broad Institute Genome Sequencing Center for Infectious Disease"/>
            <person name="Wu L."/>
            <person name="Ma J."/>
        </authorList>
    </citation>
    <scope>NUCLEOTIDE SEQUENCE [LARGE SCALE GENOMIC DNA]</scope>
    <source>
        <strain evidence="2">JCM 19212</strain>
    </source>
</reference>
<evidence type="ECO:0000313" key="1">
    <source>
        <dbReference type="EMBL" id="GAA5072015.1"/>
    </source>
</evidence>
<comment type="caution">
    <text evidence="1">The sequence shown here is derived from an EMBL/GenBank/DDBJ whole genome shotgun (WGS) entry which is preliminary data.</text>
</comment>
<accession>A0ABP9LAG2</accession>
<gene>
    <name evidence="1" type="ORF">GCM10025759_11500</name>
</gene>
<evidence type="ECO:0000313" key="2">
    <source>
        <dbReference type="Proteomes" id="UP001501083"/>
    </source>
</evidence>
<proteinExistence type="predicted"/>
<sequence length="163" mass="18020">MARDKDYDVRVVLLLLFTMLCVAACEPKTDSKLHTIRMDNDGPVAYDYRIEYGNKILPGGNRGDPDFGGGRTYMDVMSLPEVAVASWRTAPAPDGATVRFMVPIRDQVTEAEWNGFHFALEFHSTPTTLTVNVTNGITNDREHPKTIRQIYSGTATPAGSLDP</sequence>
<protein>
    <recommendedName>
        <fullName evidence="3">DUF3304 domain-containing protein</fullName>
    </recommendedName>
</protein>
<evidence type="ECO:0008006" key="3">
    <source>
        <dbReference type="Google" id="ProtNLM"/>
    </source>
</evidence>
<name>A0ABP9LAG2_9GAMM</name>
<dbReference type="EMBL" id="BAABKY010000002">
    <property type="protein sequence ID" value="GAA5072015.1"/>
    <property type="molecule type" value="Genomic_DNA"/>
</dbReference>